<dbReference type="AlphaFoldDB" id="A0A369UGS2"/>
<dbReference type="InterPro" id="IPR029032">
    <property type="entry name" value="AhpD-like"/>
</dbReference>
<dbReference type="Pfam" id="PF02627">
    <property type="entry name" value="CMD"/>
    <property type="match status" value="1"/>
</dbReference>
<dbReference type="NCBIfam" id="TIGR00778">
    <property type="entry name" value="ahpD_dom"/>
    <property type="match status" value="1"/>
</dbReference>
<evidence type="ECO:0000313" key="2">
    <source>
        <dbReference type="EMBL" id="RDD79761.1"/>
    </source>
</evidence>
<dbReference type="PANTHER" id="PTHR33930:SF2">
    <property type="entry name" value="BLR3452 PROTEIN"/>
    <property type="match status" value="1"/>
</dbReference>
<evidence type="ECO:0000259" key="1">
    <source>
        <dbReference type="Pfam" id="PF02627"/>
    </source>
</evidence>
<proteinExistence type="predicted"/>
<comment type="caution">
    <text evidence="2">The sequence shown here is derived from an EMBL/GenBank/DDBJ whole genome shotgun (WGS) entry which is preliminary data.</text>
</comment>
<dbReference type="InterPro" id="IPR004675">
    <property type="entry name" value="AhpD_core"/>
</dbReference>
<dbReference type="InterPro" id="IPR003779">
    <property type="entry name" value="CMD-like"/>
</dbReference>
<protein>
    <submittedName>
        <fullName evidence="2">Carboxymuconolactone decarboxylase family protein</fullName>
    </submittedName>
</protein>
<name>A0A369UGS2_9GAMM</name>
<dbReference type="SUPFAM" id="SSF69118">
    <property type="entry name" value="AhpD-like"/>
    <property type="match status" value="1"/>
</dbReference>
<keyword evidence="3" id="KW-1185">Reference proteome</keyword>
<dbReference type="Gene3D" id="1.20.1290.10">
    <property type="entry name" value="AhpD-like"/>
    <property type="match status" value="1"/>
</dbReference>
<dbReference type="Proteomes" id="UP000253782">
    <property type="component" value="Unassembled WGS sequence"/>
</dbReference>
<dbReference type="RefSeq" id="WP_114847449.1">
    <property type="nucleotide sequence ID" value="NZ_JBHSPE010000001.1"/>
</dbReference>
<feature type="domain" description="Carboxymuconolactone decarboxylase-like" evidence="1">
    <location>
        <begin position="23"/>
        <end position="105"/>
    </location>
</feature>
<dbReference type="PANTHER" id="PTHR33930">
    <property type="entry name" value="ALKYL HYDROPEROXIDE REDUCTASE AHPD"/>
    <property type="match status" value="1"/>
</dbReference>
<sequence length="116" mass="12151">MMDWLEYRKELVGRIGEIGKLSPDTLAGYQTLSKAGQKTGHLDAKTRELIALAVSVTTRCDGCITVHTGEALKHGASREEIAEALGVAVALNAGAAMVYSARVLDAVSEHSAAQAG</sequence>
<accession>A0A369UGS2</accession>
<dbReference type="GO" id="GO:0051920">
    <property type="term" value="F:peroxiredoxin activity"/>
    <property type="evidence" value="ECO:0007669"/>
    <property type="project" value="InterPro"/>
</dbReference>
<organism evidence="2 3">
    <name type="scientific">Dyella tabacisoli</name>
    <dbReference type="NCBI Taxonomy" id="2282381"/>
    <lineage>
        <taxon>Bacteria</taxon>
        <taxon>Pseudomonadati</taxon>
        <taxon>Pseudomonadota</taxon>
        <taxon>Gammaproteobacteria</taxon>
        <taxon>Lysobacterales</taxon>
        <taxon>Rhodanobacteraceae</taxon>
        <taxon>Dyella</taxon>
    </lineage>
</organism>
<dbReference type="OrthoDB" id="1683318at2"/>
<gene>
    <name evidence="2" type="ORF">DVJ77_20755</name>
</gene>
<dbReference type="EMBL" id="QQAH01000026">
    <property type="protein sequence ID" value="RDD79761.1"/>
    <property type="molecule type" value="Genomic_DNA"/>
</dbReference>
<reference evidence="2 3" key="1">
    <citation type="submission" date="2018-07" db="EMBL/GenBank/DDBJ databases">
        <title>Dyella tabacisoli L4-6T, whole genome shotgun sequence.</title>
        <authorList>
            <person name="Zhou X.-K."/>
            <person name="Li W.-J."/>
            <person name="Duan Y.-Q."/>
        </authorList>
    </citation>
    <scope>NUCLEOTIDE SEQUENCE [LARGE SCALE GENOMIC DNA]</scope>
    <source>
        <strain evidence="2 3">L4-6</strain>
    </source>
</reference>
<evidence type="ECO:0000313" key="3">
    <source>
        <dbReference type="Proteomes" id="UP000253782"/>
    </source>
</evidence>